<feature type="compositionally biased region" description="Pro residues" evidence="5">
    <location>
        <begin position="1307"/>
        <end position="1321"/>
    </location>
</feature>
<feature type="repeat" description="ANK" evidence="3">
    <location>
        <begin position="1017"/>
        <end position="1049"/>
    </location>
</feature>
<name>A0AA39R4X0_9LECA</name>
<dbReference type="InterPro" id="IPR002110">
    <property type="entry name" value="Ankyrin_rpt"/>
</dbReference>
<feature type="compositionally biased region" description="Polar residues" evidence="5">
    <location>
        <begin position="594"/>
        <end position="603"/>
    </location>
</feature>
<feature type="repeat" description="ANK" evidence="3">
    <location>
        <begin position="1169"/>
        <end position="1201"/>
    </location>
</feature>
<feature type="coiled-coil region" evidence="4">
    <location>
        <begin position="747"/>
        <end position="774"/>
    </location>
</feature>
<dbReference type="SUPFAM" id="SSF48403">
    <property type="entry name" value="Ankyrin repeat"/>
    <property type="match status" value="2"/>
</dbReference>
<evidence type="ECO:0000256" key="5">
    <source>
        <dbReference type="SAM" id="MobiDB-lite"/>
    </source>
</evidence>
<dbReference type="PROSITE" id="PS50088">
    <property type="entry name" value="ANK_REPEAT"/>
    <property type="match status" value="8"/>
</dbReference>
<dbReference type="Gene3D" id="1.25.40.20">
    <property type="entry name" value="Ankyrin repeat-containing domain"/>
    <property type="match status" value="4"/>
</dbReference>
<evidence type="ECO:0000256" key="4">
    <source>
        <dbReference type="SAM" id="Coils"/>
    </source>
</evidence>
<keyword evidence="4" id="KW-0175">Coiled coil</keyword>
<reference evidence="6" key="1">
    <citation type="submission" date="2023-03" db="EMBL/GenBank/DDBJ databases">
        <title>Complete genome of Cladonia borealis.</title>
        <authorList>
            <person name="Park H."/>
        </authorList>
    </citation>
    <scope>NUCLEOTIDE SEQUENCE</scope>
    <source>
        <strain evidence="6">ANT050790</strain>
    </source>
</reference>
<feature type="region of interest" description="Disordered" evidence="5">
    <location>
        <begin position="207"/>
        <end position="417"/>
    </location>
</feature>
<keyword evidence="2 3" id="KW-0040">ANK repeat</keyword>
<protein>
    <recommendedName>
        <fullName evidence="8">Ankyrin repeat protein</fullName>
    </recommendedName>
</protein>
<comment type="caution">
    <text evidence="6">The sequence shown here is derived from an EMBL/GenBank/DDBJ whole genome shotgun (WGS) entry which is preliminary data.</text>
</comment>
<evidence type="ECO:0000256" key="2">
    <source>
        <dbReference type="ARBA" id="ARBA00023043"/>
    </source>
</evidence>
<dbReference type="EMBL" id="JAFEKC020000008">
    <property type="protein sequence ID" value="KAK0513516.1"/>
    <property type="molecule type" value="Genomic_DNA"/>
</dbReference>
<feature type="compositionally biased region" description="Polar residues" evidence="5">
    <location>
        <begin position="651"/>
        <end position="662"/>
    </location>
</feature>
<feature type="repeat" description="ANK" evidence="3">
    <location>
        <begin position="1050"/>
        <end position="1082"/>
    </location>
</feature>
<evidence type="ECO:0000256" key="1">
    <source>
        <dbReference type="ARBA" id="ARBA00022737"/>
    </source>
</evidence>
<evidence type="ECO:0008006" key="8">
    <source>
        <dbReference type="Google" id="ProtNLM"/>
    </source>
</evidence>
<feature type="repeat" description="ANK" evidence="3">
    <location>
        <begin position="1136"/>
        <end position="1168"/>
    </location>
</feature>
<dbReference type="Pfam" id="PF12796">
    <property type="entry name" value="Ank_2"/>
    <property type="match status" value="4"/>
</dbReference>
<dbReference type="Pfam" id="PF00023">
    <property type="entry name" value="Ank"/>
    <property type="match status" value="1"/>
</dbReference>
<keyword evidence="1" id="KW-0677">Repeat</keyword>
<evidence type="ECO:0000256" key="3">
    <source>
        <dbReference type="PROSITE-ProRule" id="PRU00023"/>
    </source>
</evidence>
<dbReference type="PANTHER" id="PTHR24171">
    <property type="entry name" value="ANKYRIN REPEAT DOMAIN-CONTAINING PROTEIN 39-RELATED"/>
    <property type="match status" value="1"/>
</dbReference>
<accession>A0AA39R4X0</accession>
<feature type="compositionally biased region" description="Basic and acidic residues" evidence="5">
    <location>
        <begin position="637"/>
        <end position="648"/>
    </location>
</feature>
<feature type="region of interest" description="Disordered" evidence="5">
    <location>
        <begin position="636"/>
        <end position="694"/>
    </location>
</feature>
<feature type="compositionally biased region" description="Low complexity" evidence="5">
    <location>
        <begin position="538"/>
        <end position="548"/>
    </location>
</feature>
<feature type="repeat" description="ANK" evidence="3">
    <location>
        <begin position="1203"/>
        <end position="1235"/>
    </location>
</feature>
<dbReference type="SMART" id="SM00248">
    <property type="entry name" value="ANK"/>
    <property type="match status" value="11"/>
</dbReference>
<feature type="repeat" description="ANK" evidence="3">
    <location>
        <begin position="984"/>
        <end position="1016"/>
    </location>
</feature>
<proteinExistence type="predicted"/>
<evidence type="ECO:0000313" key="6">
    <source>
        <dbReference type="EMBL" id="KAK0513516.1"/>
    </source>
</evidence>
<feature type="compositionally biased region" description="Polar residues" evidence="5">
    <location>
        <begin position="556"/>
        <end position="566"/>
    </location>
</feature>
<dbReference type="InterPro" id="IPR036770">
    <property type="entry name" value="Ankyrin_rpt-contain_sf"/>
</dbReference>
<keyword evidence="7" id="KW-1185">Reference proteome</keyword>
<dbReference type="PROSITE" id="PS50297">
    <property type="entry name" value="ANK_REP_REGION"/>
    <property type="match status" value="7"/>
</dbReference>
<gene>
    <name evidence="6" type="ORF">JMJ35_004502</name>
</gene>
<feature type="compositionally biased region" description="Pro residues" evidence="5">
    <location>
        <begin position="664"/>
        <end position="675"/>
    </location>
</feature>
<feature type="compositionally biased region" description="Low complexity" evidence="5">
    <location>
        <begin position="1279"/>
        <end position="1296"/>
    </location>
</feature>
<feature type="region of interest" description="Disordered" evidence="5">
    <location>
        <begin position="1277"/>
        <end position="1321"/>
    </location>
</feature>
<organism evidence="6 7">
    <name type="scientific">Cladonia borealis</name>
    <dbReference type="NCBI Taxonomy" id="184061"/>
    <lineage>
        <taxon>Eukaryota</taxon>
        <taxon>Fungi</taxon>
        <taxon>Dikarya</taxon>
        <taxon>Ascomycota</taxon>
        <taxon>Pezizomycotina</taxon>
        <taxon>Lecanoromycetes</taxon>
        <taxon>OSLEUM clade</taxon>
        <taxon>Lecanoromycetidae</taxon>
        <taxon>Lecanorales</taxon>
        <taxon>Lecanorineae</taxon>
        <taxon>Cladoniaceae</taxon>
        <taxon>Cladonia</taxon>
    </lineage>
</organism>
<sequence length="1321" mass="143070">MEAVAVASSILQLISSVTKLAKELNEVRQSYGNVALNTTLVASQLSTIRAALEALHDWRSNDREITDHSRQLDKDLEVSLSCCAILITVIDGKLGESGYKPGMRQKIKYIWLEDILKEYLSNLDGQVRALQLLLTIYQCKTATEKTQKLARAESRRIIENVRAKTQTLRSDNKDFQDAASVLSLDPSVHFDFDSILMKTPAYKQAYGERPLPKIPPPVPDRALKPPRVPPRPPPRDWKKTSDWNPYLGQEVDIRTFSSEDLGGRNGLPAQEVDTKIPEQSSTIRQDQKATPTIGGSGSDTEPPHDGAITGASDPIVGGSGGTLPSAVDDFTAAGGPGPSTVAVLTENKDNMSPPAAGDPTTAPHSPSPAEPNMNKERNDESIPSAVGHSSPILGVLGSATSDHSGENDSDMASSAIDDLRSELESAFENRSPSKQVNNIPRVFYGPNKITESSMYPNTYNEPDTATPAPFVKIPAVQEQDTDLVLEREGFKTLSSNIEMTSGVSKPPEQVTTLATDSAPTTKSEEAVRSSTSHPDLNRSVSRTSSTRSASEETEVNVSSDFQTASQHLPPPDRSLETMLQGSETLSDEAIRLETPSSTSSNELATRARLEVAGLTDQAKKETTDVSGVTPLSSLRLKTMEDTNMKDRPLQLNVSASTTIKSGSPSPPERPPPLPPRSSELSSPASQPPLTPMSSTIETDLYTVSSARDSSCGSFSDLPEVNTAESIQYCMNNSAATSSGIAPPSSLREQGQFQLRNLRSQLAAAKARGDAKSQEEAIQKSIDVIWRTQLSPPLEPVTSTITKRTSSSPKLKNKTSMLRIPLLTSSTKSEALGQAAADGDEPTLTKLLRENVHVNCTSLDSKTPMMRAAMNGRVPCMSILKVFGADECAVDKLGATALHHAILSNQIPAVKWLLETYRPSEAIRHRSSIMSRMDAANWGRSHRNLREMSDTRGLKPLHIAVEHAAVEIVETLLAAGANMEAENKQGRTPLIHAILASRQDSFNSLLRSGARIDHTDVMGMTALHWAARSGQVAMIATLLEKGAGRLDHDSAGYEPIHQAASGGHILAVEALLIEGSELDRPTKSGENKSGESLLHIASLHNHLNLARYLLKNGVQVNHWSDRAQTGSYHPRAKLLGSSLTPLHYACCLGHFEMAVLLIDHNAMVNAATEDGYTPLMMAVEAENTDLVALLHNRGAKVNASLPGTLSTALHMAARRGDLETVQELIRAGADFKARAGKHSYKCTALETCDECVDKRKRDEVVQYLSIIHHNDTVKRGLPSLQPSPYYGQLQQQPPLVQHARNSTYSQQPAPPPPYSKAPPVWR</sequence>
<feature type="repeat" description="ANK" evidence="3">
    <location>
        <begin position="1088"/>
        <end position="1120"/>
    </location>
</feature>
<feature type="region of interest" description="Disordered" evidence="5">
    <location>
        <begin position="496"/>
        <end position="605"/>
    </location>
</feature>
<feature type="repeat" description="ANK" evidence="3">
    <location>
        <begin position="951"/>
        <end position="983"/>
    </location>
</feature>
<dbReference type="Proteomes" id="UP001166286">
    <property type="component" value="Unassembled WGS sequence"/>
</dbReference>
<feature type="compositionally biased region" description="Polar residues" evidence="5">
    <location>
        <begin position="496"/>
        <end position="521"/>
    </location>
</feature>
<evidence type="ECO:0000313" key="7">
    <source>
        <dbReference type="Proteomes" id="UP001166286"/>
    </source>
</evidence>
<feature type="compositionally biased region" description="Polar residues" evidence="5">
    <location>
        <begin position="277"/>
        <end position="290"/>
    </location>
</feature>